<name>A0A4U5MJI8_STECR</name>
<reference evidence="2 3" key="2">
    <citation type="journal article" date="2019" name="G3 (Bethesda)">
        <title>Hybrid Assembly of the Genome of the Entomopathogenic Nematode Steinernema carpocapsae Identifies the X-Chromosome.</title>
        <authorList>
            <person name="Serra L."/>
            <person name="Macchietto M."/>
            <person name="Macias-Munoz A."/>
            <person name="McGill C.J."/>
            <person name="Rodriguez I.M."/>
            <person name="Rodriguez B."/>
            <person name="Murad R."/>
            <person name="Mortazavi A."/>
        </authorList>
    </citation>
    <scope>NUCLEOTIDE SEQUENCE [LARGE SCALE GENOMIC DNA]</scope>
    <source>
        <strain evidence="2 3">ALL</strain>
    </source>
</reference>
<dbReference type="EMBL" id="AZBU02000007">
    <property type="protein sequence ID" value="TKR69538.1"/>
    <property type="molecule type" value="Genomic_DNA"/>
</dbReference>
<feature type="signal peptide" evidence="1">
    <location>
        <begin position="1"/>
        <end position="19"/>
    </location>
</feature>
<proteinExistence type="predicted"/>
<organism evidence="2 3">
    <name type="scientific">Steinernema carpocapsae</name>
    <name type="common">Entomopathogenic nematode</name>
    <dbReference type="NCBI Taxonomy" id="34508"/>
    <lineage>
        <taxon>Eukaryota</taxon>
        <taxon>Metazoa</taxon>
        <taxon>Ecdysozoa</taxon>
        <taxon>Nematoda</taxon>
        <taxon>Chromadorea</taxon>
        <taxon>Rhabditida</taxon>
        <taxon>Tylenchina</taxon>
        <taxon>Panagrolaimomorpha</taxon>
        <taxon>Strongyloidoidea</taxon>
        <taxon>Steinernematidae</taxon>
        <taxon>Steinernema</taxon>
    </lineage>
</organism>
<feature type="chain" id="PRO_5020806248" evidence="1">
    <location>
        <begin position="20"/>
        <end position="77"/>
    </location>
</feature>
<protein>
    <submittedName>
        <fullName evidence="2">Uncharacterized protein</fullName>
    </submittedName>
</protein>
<accession>A0A4U5MJI8</accession>
<evidence type="ECO:0000256" key="1">
    <source>
        <dbReference type="SAM" id="SignalP"/>
    </source>
</evidence>
<dbReference type="Proteomes" id="UP000298663">
    <property type="component" value="Unassembled WGS sequence"/>
</dbReference>
<evidence type="ECO:0000313" key="3">
    <source>
        <dbReference type="Proteomes" id="UP000298663"/>
    </source>
</evidence>
<dbReference type="AlphaFoldDB" id="A0A4U5MJI8"/>
<keyword evidence="1" id="KW-0732">Signal</keyword>
<evidence type="ECO:0000313" key="2">
    <source>
        <dbReference type="EMBL" id="TKR69538.1"/>
    </source>
</evidence>
<sequence length="77" mass="8840">MRALISLFLVFVFLASVLSFPGSSLAPHLNEHPDRVYRLFQSPLIRAKRQMVVPEWMGIYTGTFYPYTSNNWGFGLS</sequence>
<reference evidence="2 3" key="1">
    <citation type="journal article" date="2015" name="Genome Biol.">
        <title>Comparative genomics of Steinernema reveals deeply conserved gene regulatory networks.</title>
        <authorList>
            <person name="Dillman A.R."/>
            <person name="Macchietto M."/>
            <person name="Porter C.F."/>
            <person name="Rogers A."/>
            <person name="Williams B."/>
            <person name="Antoshechkin I."/>
            <person name="Lee M.M."/>
            <person name="Goodwin Z."/>
            <person name="Lu X."/>
            <person name="Lewis E.E."/>
            <person name="Goodrich-Blair H."/>
            <person name="Stock S.P."/>
            <person name="Adams B.J."/>
            <person name="Sternberg P.W."/>
            <person name="Mortazavi A."/>
        </authorList>
    </citation>
    <scope>NUCLEOTIDE SEQUENCE [LARGE SCALE GENOMIC DNA]</scope>
    <source>
        <strain evidence="2 3">ALL</strain>
    </source>
</reference>
<gene>
    <name evidence="2" type="ORF">L596_021683</name>
</gene>
<comment type="caution">
    <text evidence="2">The sequence shown here is derived from an EMBL/GenBank/DDBJ whole genome shotgun (WGS) entry which is preliminary data.</text>
</comment>
<keyword evidence="3" id="KW-1185">Reference proteome</keyword>